<evidence type="ECO:0000256" key="3">
    <source>
        <dbReference type="SAM" id="Phobius"/>
    </source>
</evidence>
<evidence type="ECO:0000313" key="5">
    <source>
        <dbReference type="Proteomes" id="UP001236652"/>
    </source>
</evidence>
<reference evidence="4 5" key="1">
    <citation type="submission" date="2023-05" db="EMBL/GenBank/DDBJ databases">
        <title>Comparative genomics reveals the evidence of polycyclic aromatic hydrocarbons degradation in moderately halophilic genus Pontibacillus.</title>
        <authorList>
            <person name="Yang H."/>
            <person name="Qian Z."/>
        </authorList>
    </citation>
    <scope>NUCLEOTIDE SEQUENCE [LARGE SCALE GENOMIC DNA]</scope>
    <source>
        <strain evidence="5">HN14</strain>
    </source>
</reference>
<evidence type="ECO:0000256" key="1">
    <source>
        <dbReference type="ARBA" id="ARBA00004241"/>
    </source>
</evidence>
<dbReference type="Pfam" id="PF07963">
    <property type="entry name" value="N_methyl"/>
    <property type="match status" value="1"/>
</dbReference>
<feature type="transmembrane region" description="Helical" evidence="3">
    <location>
        <begin position="12"/>
        <end position="36"/>
    </location>
</feature>
<accession>A0ABY8UXR3</accession>
<dbReference type="EMBL" id="CP126446">
    <property type="protein sequence ID" value="WIF98078.1"/>
    <property type="molecule type" value="Genomic_DNA"/>
</dbReference>
<dbReference type="Proteomes" id="UP001236652">
    <property type="component" value="Chromosome"/>
</dbReference>
<keyword evidence="3" id="KW-0812">Transmembrane</keyword>
<dbReference type="InterPro" id="IPR012902">
    <property type="entry name" value="N_methyl_site"/>
</dbReference>
<dbReference type="PROSITE" id="PS00409">
    <property type="entry name" value="PROKAR_NTER_METHYL"/>
    <property type="match status" value="1"/>
</dbReference>
<dbReference type="NCBIfam" id="TIGR02532">
    <property type="entry name" value="IV_pilin_GFxxxE"/>
    <property type="match status" value="1"/>
</dbReference>
<keyword evidence="3" id="KW-0472">Membrane</keyword>
<evidence type="ECO:0000256" key="2">
    <source>
        <dbReference type="ARBA" id="ARBA00023287"/>
    </source>
</evidence>
<keyword evidence="3" id="KW-1133">Transmembrane helix</keyword>
<evidence type="ECO:0000313" key="4">
    <source>
        <dbReference type="EMBL" id="WIF98078.1"/>
    </source>
</evidence>
<keyword evidence="2" id="KW-0178">Competence</keyword>
<proteinExistence type="predicted"/>
<keyword evidence="5" id="KW-1185">Reference proteome</keyword>
<organism evidence="4 5">
    <name type="scientific">Pontibacillus chungwhensis</name>
    <dbReference type="NCBI Taxonomy" id="265426"/>
    <lineage>
        <taxon>Bacteria</taxon>
        <taxon>Bacillati</taxon>
        <taxon>Bacillota</taxon>
        <taxon>Bacilli</taxon>
        <taxon>Bacillales</taxon>
        <taxon>Bacillaceae</taxon>
        <taxon>Pontibacillus</taxon>
    </lineage>
</organism>
<sequence>MKRFLRNEEGVTLVELLAALALLGIVILLISNAHLFGQKQFVSQSEQIENESNVRYAMNVITKEVRRAETVTVSSDVLKTNAHEFELRGNRIFKDQSVLVENIEMFSVQKNNEKITITIKSMPNEFEKASTLTTDLYIRE</sequence>
<protein>
    <submittedName>
        <fullName evidence="4">Prepilin-type N-terminal cleavage/methylation domain-containing protein</fullName>
    </submittedName>
</protein>
<gene>
    <name evidence="4" type="ORF">QNI29_20530</name>
</gene>
<dbReference type="RefSeq" id="WP_231419474.1">
    <property type="nucleotide sequence ID" value="NZ_CP126446.1"/>
</dbReference>
<comment type="subcellular location">
    <subcellularLocation>
        <location evidence="1">Cell surface</location>
    </subcellularLocation>
</comment>
<name>A0ABY8UXR3_9BACI</name>